<evidence type="ECO:0000256" key="1">
    <source>
        <dbReference type="SAM" id="Coils"/>
    </source>
</evidence>
<evidence type="ECO:0000313" key="2">
    <source>
        <dbReference type="EMBL" id="TYJ95715.1"/>
    </source>
</evidence>
<gene>
    <name evidence="2" type="ORF">E5676_scaffold282G00130</name>
</gene>
<keyword evidence="1" id="KW-0175">Coiled coil</keyword>
<protein>
    <submittedName>
        <fullName evidence="2">CACTA en-spm transposon protein</fullName>
    </submittedName>
</protein>
<evidence type="ECO:0000313" key="3">
    <source>
        <dbReference type="Proteomes" id="UP000321947"/>
    </source>
</evidence>
<organism evidence="2 3">
    <name type="scientific">Cucumis melo var. makuwa</name>
    <name type="common">Oriental melon</name>
    <dbReference type="NCBI Taxonomy" id="1194695"/>
    <lineage>
        <taxon>Eukaryota</taxon>
        <taxon>Viridiplantae</taxon>
        <taxon>Streptophyta</taxon>
        <taxon>Embryophyta</taxon>
        <taxon>Tracheophyta</taxon>
        <taxon>Spermatophyta</taxon>
        <taxon>Magnoliopsida</taxon>
        <taxon>eudicotyledons</taxon>
        <taxon>Gunneridae</taxon>
        <taxon>Pentapetalae</taxon>
        <taxon>rosids</taxon>
        <taxon>fabids</taxon>
        <taxon>Cucurbitales</taxon>
        <taxon>Cucurbitaceae</taxon>
        <taxon>Benincaseae</taxon>
        <taxon>Cucumis</taxon>
    </lineage>
</organism>
<dbReference type="EMBL" id="SSTD01020087">
    <property type="protein sequence ID" value="TYJ95715.1"/>
    <property type="molecule type" value="Genomic_DNA"/>
</dbReference>
<sequence length="335" mass="38022">MYELKLELIRGGVKRHLLTIGYLLTTHNGCIMESQLTCIEEEETEEGRLENEMSCNIEAWDTRLFSRASTSMCCTGKSLAIGNIFLLVVSLSTRSPGRKIDGTWISGPSFDVGCIVDGVRFHTAERDSWPDVDPTVVGRSIVRHVTDDFINNCDEQLSHQSESSNDECQAIGVCVRRTFPVYCLRWTDVGREYIKVVKGDLRYELTEQRGQSVNYVELFKETHIRGGTFISQVVEDAHNQMLKLQSQPTLEDFQPLSGDEICETILSRRLGYSKGLGWGSKPKSRKTSVTSSSTLFSQAREYELQQVMIEKQRVKLEEAKRMIEEQIKISELLTS</sequence>
<dbReference type="Proteomes" id="UP000321947">
    <property type="component" value="Unassembled WGS sequence"/>
</dbReference>
<comment type="caution">
    <text evidence="2">The sequence shown here is derived from an EMBL/GenBank/DDBJ whole genome shotgun (WGS) entry which is preliminary data.</text>
</comment>
<reference evidence="2 3" key="1">
    <citation type="submission" date="2019-08" db="EMBL/GenBank/DDBJ databases">
        <title>Draft genome sequences of two oriental melons (Cucumis melo L. var makuwa).</title>
        <authorList>
            <person name="Kwon S.-Y."/>
        </authorList>
    </citation>
    <scope>NUCLEOTIDE SEQUENCE [LARGE SCALE GENOMIC DNA]</scope>
    <source>
        <strain evidence="3">cv. Chang Bougi</strain>
        <tissue evidence="2">Leaf</tissue>
    </source>
</reference>
<feature type="coiled-coil region" evidence="1">
    <location>
        <begin position="299"/>
        <end position="329"/>
    </location>
</feature>
<proteinExistence type="predicted"/>
<accession>A0A5D3BB48</accession>
<dbReference type="AlphaFoldDB" id="A0A5D3BB48"/>
<name>A0A5D3BB48_CUCMM</name>